<name>A0A0E4GAL5_9FIRM</name>
<dbReference type="Proteomes" id="UP000045545">
    <property type="component" value="Unassembled WGS sequence"/>
</dbReference>
<dbReference type="EMBL" id="CGIH01000009">
    <property type="protein sequence ID" value="CFX15595.1"/>
    <property type="molecule type" value="Genomic_DNA"/>
</dbReference>
<proteinExistence type="predicted"/>
<accession>A0A0E4GAL5</accession>
<evidence type="ECO:0000313" key="3">
    <source>
        <dbReference type="EMBL" id="CFX15595.1"/>
    </source>
</evidence>
<dbReference type="AlphaFoldDB" id="A0A0E4GAL5"/>
<dbReference type="STRING" id="690567.641"/>
<dbReference type="CDD" id="cd00093">
    <property type="entry name" value="HTH_XRE"/>
    <property type="match status" value="1"/>
</dbReference>
<sequence>MATLGERLRELRKTKNLKREELAEILGLGPRIITFYETNDRDPSLKVLLALADYFNVSLDYLVGRSDDPARH</sequence>
<dbReference type="PANTHER" id="PTHR46558:SF11">
    <property type="entry name" value="HTH-TYPE TRANSCRIPTIONAL REGULATOR XRE"/>
    <property type="match status" value="1"/>
</dbReference>
<dbReference type="GO" id="GO:0003677">
    <property type="term" value="F:DNA binding"/>
    <property type="evidence" value="ECO:0007669"/>
    <property type="project" value="UniProtKB-KW"/>
</dbReference>
<organism evidence="3 4">
    <name type="scientific">Syntrophomonas zehnderi OL-4</name>
    <dbReference type="NCBI Taxonomy" id="690567"/>
    <lineage>
        <taxon>Bacteria</taxon>
        <taxon>Bacillati</taxon>
        <taxon>Bacillota</taxon>
        <taxon>Clostridia</taxon>
        <taxon>Eubacteriales</taxon>
        <taxon>Syntrophomonadaceae</taxon>
        <taxon>Syntrophomonas</taxon>
    </lineage>
</organism>
<keyword evidence="1" id="KW-0238">DNA-binding</keyword>
<dbReference type="InterPro" id="IPR010982">
    <property type="entry name" value="Lambda_DNA-bd_dom_sf"/>
</dbReference>
<keyword evidence="4" id="KW-1185">Reference proteome</keyword>
<dbReference type="InterPro" id="IPR001387">
    <property type="entry name" value="Cro/C1-type_HTH"/>
</dbReference>
<dbReference type="RefSeq" id="WP_046495733.1">
    <property type="nucleotide sequence ID" value="NZ_CGIH01000009.1"/>
</dbReference>
<evidence type="ECO:0000313" key="4">
    <source>
        <dbReference type="Proteomes" id="UP000045545"/>
    </source>
</evidence>
<evidence type="ECO:0000256" key="1">
    <source>
        <dbReference type="ARBA" id="ARBA00023125"/>
    </source>
</evidence>
<dbReference type="Gene3D" id="1.10.260.40">
    <property type="entry name" value="lambda repressor-like DNA-binding domains"/>
    <property type="match status" value="1"/>
</dbReference>
<dbReference type="PROSITE" id="PS50943">
    <property type="entry name" value="HTH_CROC1"/>
    <property type="match status" value="1"/>
</dbReference>
<dbReference type="SMART" id="SM00530">
    <property type="entry name" value="HTH_XRE"/>
    <property type="match status" value="1"/>
</dbReference>
<reference evidence="3 4" key="1">
    <citation type="submission" date="2015-03" db="EMBL/GenBank/DDBJ databases">
        <authorList>
            <person name="Murphy D."/>
        </authorList>
    </citation>
    <scope>NUCLEOTIDE SEQUENCE [LARGE SCALE GENOMIC DNA]</scope>
    <source>
        <strain evidence="3 4">OL-4</strain>
    </source>
</reference>
<dbReference type="SUPFAM" id="SSF47413">
    <property type="entry name" value="lambda repressor-like DNA-binding domains"/>
    <property type="match status" value="1"/>
</dbReference>
<dbReference type="Pfam" id="PF01381">
    <property type="entry name" value="HTH_3"/>
    <property type="match status" value="1"/>
</dbReference>
<dbReference type="PANTHER" id="PTHR46558">
    <property type="entry name" value="TRACRIPTIONAL REGULATORY PROTEIN-RELATED-RELATED"/>
    <property type="match status" value="1"/>
</dbReference>
<feature type="domain" description="HTH cro/C1-type" evidence="2">
    <location>
        <begin position="8"/>
        <end position="62"/>
    </location>
</feature>
<protein>
    <submittedName>
        <fullName evidence="3">Cro/C1-type helix-turn-helix domain</fullName>
    </submittedName>
</protein>
<gene>
    <name evidence="3" type="ORF">641</name>
</gene>
<dbReference type="OrthoDB" id="1766270at2"/>
<evidence type="ECO:0000259" key="2">
    <source>
        <dbReference type="PROSITE" id="PS50943"/>
    </source>
</evidence>